<gene>
    <name evidence="1" type="ORF">LCGC14_1143560</name>
</gene>
<sequence>MAKITSIIPIENGEPKEITASYDLRPKIIKDYEQKIQKFKEIALKEVPQLEILIKLITKLQQQYPQIVKRFYINSNTLYVKCDVHNFADASPIIKEFEKLEYTIYELKDCNITMIRRFWMTKESHNLGVHFELKLSEDTDCRVVIVGYEEVLKPRPIYKIVCNQYEADMHTAIYPLEWRQYCPVSIVHVVKDGVCLICKGE</sequence>
<comment type="caution">
    <text evidence="1">The sequence shown here is derived from an EMBL/GenBank/DDBJ whole genome shotgun (WGS) entry which is preliminary data.</text>
</comment>
<name>A0A0F9M2F8_9ZZZZ</name>
<accession>A0A0F9M2F8</accession>
<evidence type="ECO:0000313" key="1">
    <source>
        <dbReference type="EMBL" id="KKM99878.1"/>
    </source>
</evidence>
<proteinExistence type="predicted"/>
<dbReference type="EMBL" id="LAZR01005447">
    <property type="protein sequence ID" value="KKM99878.1"/>
    <property type="molecule type" value="Genomic_DNA"/>
</dbReference>
<protein>
    <submittedName>
        <fullName evidence="1">Uncharacterized protein</fullName>
    </submittedName>
</protein>
<reference evidence="1" key="1">
    <citation type="journal article" date="2015" name="Nature">
        <title>Complex archaea that bridge the gap between prokaryotes and eukaryotes.</title>
        <authorList>
            <person name="Spang A."/>
            <person name="Saw J.H."/>
            <person name="Jorgensen S.L."/>
            <person name="Zaremba-Niedzwiedzka K."/>
            <person name="Martijn J."/>
            <person name="Lind A.E."/>
            <person name="van Eijk R."/>
            <person name="Schleper C."/>
            <person name="Guy L."/>
            <person name="Ettema T.J."/>
        </authorList>
    </citation>
    <scope>NUCLEOTIDE SEQUENCE</scope>
</reference>
<organism evidence="1">
    <name type="scientific">marine sediment metagenome</name>
    <dbReference type="NCBI Taxonomy" id="412755"/>
    <lineage>
        <taxon>unclassified sequences</taxon>
        <taxon>metagenomes</taxon>
        <taxon>ecological metagenomes</taxon>
    </lineage>
</organism>
<dbReference type="AlphaFoldDB" id="A0A0F9M2F8"/>